<feature type="transmembrane region" description="Helical" evidence="1">
    <location>
        <begin position="21"/>
        <end position="41"/>
    </location>
</feature>
<reference evidence="2 3" key="1">
    <citation type="submission" date="2015-03" db="EMBL/GenBank/DDBJ databases">
        <authorList>
            <person name="Urmite Genomes"/>
        </authorList>
    </citation>
    <scope>NUCLEOTIDE SEQUENCE [LARGE SCALE GENOMIC DNA]</scope>
    <source>
        <strain evidence="2 3">CSUR P1491</strain>
    </source>
</reference>
<dbReference type="STRING" id="141349.BN1232_02260"/>
<keyword evidence="1" id="KW-0472">Membrane</keyword>
<sequence length="77" mass="8683">MLDPRDANDKEEAVVKRNPRYSLMFYAGMATLFLALFVLNVCTHGTMLGLISTGGLAVLMGYLAYRAWFAQRHIDQQ</sequence>
<proteinExistence type="predicted"/>
<dbReference type="AlphaFoldDB" id="A0A0E4CMY0"/>
<evidence type="ECO:0000313" key="2">
    <source>
        <dbReference type="EMBL" id="CQD11969.1"/>
    </source>
</evidence>
<gene>
    <name evidence="2" type="ORF">BN1232_02260</name>
</gene>
<accession>A0A0E4CMY0</accession>
<evidence type="ECO:0000313" key="3">
    <source>
        <dbReference type="Proteomes" id="UP000199251"/>
    </source>
</evidence>
<dbReference type="EMBL" id="CTEE01000001">
    <property type="protein sequence ID" value="CQD11969.1"/>
    <property type="molecule type" value="Genomic_DNA"/>
</dbReference>
<keyword evidence="1" id="KW-1133">Transmembrane helix</keyword>
<dbReference type="Proteomes" id="UP000199251">
    <property type="component" value="Unassembled WGS sequence"/>
</dbReference>
<feature type="transmembrane region" description="Helical" evidence="1">
    <location>
        <begin position="47"/>
        <end position="65"/>
    </location>
</feature>
<keyword evidence="1" id="KW-0812">Transmembrane</keyword>
<protein>
    <submittedName>
        <fullName evidence="2">Membrane protein</fullName>
    </submittedName>
</protein>
<evidence type="ECO:0000256" key="1">
    <source>
        <dbReference type="SAM" id="Phobius"/>
    </source>
</evidence>
<name>A0A0E4CMY0_MYCLN</name>
<organism evidence="2 3">
    <name type="scientific">Mycobacterium lentiflavum</name>
    <dbReference type="NCBI Taxonomy" id="141349"/>
    <lineage>
        <taxon>Bacteria</taxon>
        <taxon>Bacillati</taxon>
        <taxon>Actinomycetota</taxon>
        <taxon>Actinomycetes</taxon>
        <taxon>Mycobacteriales</taxon>
        <taxon>Mycobacteriaceae</taxon>
        <taxon>Mycobacterium</taxon>
        <taxon>Mycobacterium simiae complex</taxon>
    </lineage>
</organism>